<feature type="region of interest" description="Disordered" evidence="1">
    <location>
        <begin position="148"/>
        <end position="177"/>
    </location>
</feature>
<dbReference type="InterPro" id="IPR007111">
    <property type="entry name" value="NACHT_NTPase"/>
</dbReference>
<evidence type="ECO:0000313" key="3">
    <source>
        <dbReference type="EMBL" id="CAF1464896.1"/>
    </source>
</evidence>
<comment type="caution">
    <text evidence="3">The sequence shown here is derived from an EMBL/GenBank/DDBJ whole genome shotgun (WGS) entry which is preliminary data.</text>
</comment>
<dbReference type="Proteomes" id="UP000663834">
    <property type="component" value="Unassembled WGS sequence"/>
</dbReference>
<gene>
    <name evidence="3" type="ORF">KQP761_LOCUS12729</name>
</gene>
<dbReference type="SUPFAM" id="SSF48371">
    <property type="entry name" value="ARM repeat"/>
    <property type="match status" value="1"/>
</dbReference>
<sequence>MADGVQNAAVICCFMTPDYQISENCEKELQCAADSKIRIIPCMLGDQNNTEWKPSGWLKLVTAGLNYVKIRDHSDLNIRLKAKELIGRIKNQYLPPAEERAPAPPKFFESIREKYLRENRIKRIVNEEKSFPIEQSYINLAMIETKEQQEKEKKLKEQDKHGRPDRENDQDNRRPYQHNEILGTYEEIYGTKTSINVEEIFQKCKGANKKVLVLGRAGIGKSTFCQYVTYRWAKHDLWSEYELLVLIHLRKLTVSRYPQGKEYSPSDIMKKEYFPYDDISREERQYFNEQCKNGKVLWILDGYDEFAQNIPAQLEDSFQHVRETQHHILTSRPYPIDFSYDANMEIIGFTDDNIHKYVEQFFNQIECEKQNAPPESSKAIKFIQSNPSVWGVAHIPVNLELICTAWSNTDWSKTTMLTVSVLYDNIIEWLCRRYLTKQNIKQIDMFKPAVYKQCNAPLQFLEHLAFKAMKQNRIMLPPELLEETQQDCPLDHFQEISNFGILKSYDDKLAGASNETKKQYYFVHLSFQEHFAARHVLKLLGGSNKQEAINFINNYKYDQRLRLVFIFATGLLAQSTFQSVRKVFLTTLDGETFDLVGLQHTKLLIECIDQLIDHTVFPERTAYLKTITQWIVISAAQKPRIIQDHLLQSLQRAINLTNAEIIQNTLMKLLQSTQATTKDKISYIIVNLEIPKPIPRYLTAICAAMGDEDEDVREWACEVFGKIGKEAATIEMITALVNAMRDGNDHARMGACEAFGKMGEKAATNEVIVALVNSMHDGEKYVRLGACKALGNMGEKAATTEVIAALVNAMRDGEKYVRSGASEALGKMGEKTKTNEVISALVNAMRAEDYDVRSGVCEALVRIGEKAATNKVIAALVNAMRDGNKYVRRWACQALEKMGEKGATNEVIVALMNAMRDEYEVVRRISYGALGKMGEKAATNEVIAALVNAMRDGDKNVRGISYEALGKMGEKAATTEVIAALVNGMRDEEGWIRSVACEALGNIGEKAATNEVIAALVDVCGATLVDDEYKLHKSLSVALCSYNGLRNLDLHMIEKLTFCVKEWELMDLTSMPAAQLFKIYRETENDAWLPLIVRGSLLQGIAVTVDGNTVRIYHGGGVVLVDMFKDRLRESLVKAFENQIQELESHCMEQWKSGRSGTKATSFVDVF</sequence>
<evidence type="ECO:0000256" key="1">
    <source>
        <dbReference type="SAM" id="MobiDB-lite"/>
    </source>
</evidence>
<feature type="domain" description="NACHT" evidence="2">
    <location>
        <begin position="209"/>
        <end position="333"/>
    </location>
</feature>
<dbReference type="Gene3D" id="3.40.50.300">
    <property type="entry name" value="P-loop containing nucleotide triphosphate hydrolases"/>
    <property type="match status" value="1"/>
</dbReference>
<dbReference type="PANTHER" id="PTHR12697:SF5">
    <property type="entry name" value="DEOXYHYPUSINE HYDROXYLASE"/>
    <property type="match status" value="1"/>
</dbReference>
<accession>A0A815QLB6</accession>
<name>A0A815QLB6_9BILA</name>
<proteinExistence type="predicted"/>
<evidence type="ECO:0000313" key="4">
    <source>
        <dbReference type="Proteomes" id="UP000663834"/>
    </source>
</evidence>
<reference evidence="3" key="1">
    <citation type="submission" date="2021-02" db="EMBL/GenBank/DDBJ databases">
        <authorList>
            <person name="Nowell W R."/>
        </authorList>
    </citation>
    <scope>NUCLEOTIDE SEQUENCE</scope>
</reference>
<dbReference type="PANTHER" id="PTHR12697">
    <property type="entry name" value="PBS LYASE HEAT-LIKE PROTEIN"/>
    <property type="match status" value="1"/>
</dbReference>
<dbReference type="AlphaFoldDB" id="A0A815QLB6"/>
<dbReference type="PROSITE" id="PS50837">
    <property type="entry name" value="NACHT"/>
    <property type="match status" value="1"/>
</dbReference>
<dbReference type="Gene3D" id="1.25.10.10">
    <property type="entry name" value="Leucine-rich Repeat Variant"/>
    <property type="match status" value="3"/>
</dbReference>
<protein>
    <recommendedName>
        <fullName evidence="2">NACHT domain-containing protein</fullName>
    </recommendedName>
</protein>
<feature type="compositionally biased region" description="Basic and acidic residues" evidence="1">
    <location>
        <begin position="148"/>
        <end position="174"/>
    </location>
</feature>
<dbReference type="InterPro" id="IPR016024">
    <property type="entry name" value="ARM-type_fold"/>
</dbReference>
<dbReference type="EMBL" id="CAJNOW010005808">
    <property type="protein sequence ID" value="CAF1464896.1"/>
    <property type="molecule type" value="Genomic_DNA"/>
</dbReference>
<organism evidence="3 4">
    <name type="scientific">Rotaria magnacalcarata</name>
    <dbReference type="NCBI Taxonomy" id="392030"/>
    <lineage>
        <taxon>Eukaryota</taxon>
        <taxon>Metazoa</taxon>
        <taxon>Spiralia</taxon>
        <taxon>Gnathifera</taxon>
        <taxon>Rotifera</taxon>
        <taxon>Eurotatoria</taxon>
        <taxon>Bdelloidea</taxon>
        <taxon>Philodinida</taxon>
        <taxon>Philodinidae</taxon>
        <taxon>Rotaria</taxon>
    </lineage>
</organism>
<dbReference type="GO" id="GO:0016491">
    <property type="term" value="F:oxidoreductase activity"/>
    <property type="evidence" value="ECO:0007669"/>
    <property type="project" value="TreeGrafter"/>
</dbReference>
<dbReference type="Pfam" id="PF05729">
    <property type="entry name" value="NACHT"/>
    <property type="match status" value="1"/>
</dbReference>
<evidence type="ECO:0000259" key="2">
    <source>
        <dbReference type="PROSITE" id="PS50837"/>
    </source>
</evidence>
<dbReference type="InterPro" id="IPR004155">
    <property type="entry name" value="PBS_lyase_HEAT"/>
</dbReference>
<dbReference type="Pfam" id="PF13646">
    <property type="entry name" value="HEAT_2"/>
    <property type="match status" value="3"/>
</dbReference>
<dbReference type="SMART" id="SM00567">
    <property type="entry name" value="EZ_HEAT"/>
    <property type="match status" value="8"/>
</dbReference>
<dbReference type="InterPro" id="IPR027417">
    <property type="entry name" value="P-loop_NTPase"/>
</dbReference>
<dbReference type="InterPro" id="IPR011989">
    <property type="entry name" value="ARM-like"/>
</dbReference>
<dbReference type="SUPFAM" id="SSF52540">
    <property type="entry name" value="P-loop containing nucleoside triphosphate hydrolases"/>
    <property type="match status" value="1"/>
</dbReference>
<dbReference type="OrthoDB" id="120976at2759"/>